<dbReference type="PANTHER" id="PTHR35505">
    <property type="entry name" value="OS01G0600300 PROTEIN"/>
    <property type="match status" value="1"/>
</dbReference>
<gene>
    <name evidence="2" type="ORF">Acr_00g0087550</name>
</gene>
<name>A0A7J0DWD9_9ERIC</name>
<keyword evidence="3" id="KW-1185">Reference proteome</keyword>
<dbReference type="AlphaFoldDB" id="A0A7J0DWD9"/>
<reference evidence="3" key="1">
    <citation type="submission" date="2019-07" db="EMBL/GenBank/DDBJ databases">
        <title>De Novo Assembly of kiwifruit Actinidia rufa.</title>
        <authorList>
            <person name="Sugita-Konishi S."/>
            <person name="Sato K."/>
            <person name="Mori E."/>
            <person name="Abe Y."/>
            <person name="Kisaki G."/>
            <person name="Hamano K."/>
            <person name="Suezawa K."/>
            <person name="Otani M."/>
            <person name="Fukuda T."/>
            <person name="Manabe T."/>
            <person name="Gomi K."/>
            <person name="Tabuchi M."/>
            <person name="Akimitsu K."/>
            <person name="Kataoka I."/>
        </authorList>
    </citation>
    <scope>NUCLEOTIDE SEQUENCE [LARGE SCALE GENOMIC DNA]</scope>
    <source>
        <strain evidence="3">cv. Fuchu</strain>
    </source>
</reference>
<dbReference type="OrthoDB" id="1654714at2759"/>
<feature type="region of interest" description="Disordered" evidence="1">
    <location>
        <begin position="519"/>
        <end position="561"/>
    </location>
</feature>
<comment type="caution">
    <text evidence="2">The sequence shown here is derived from an EMBL/GenBank/DDBJ whole genome shotgun (WGS) entry which is preliminary data.</text>
</comment>
<feature type="compositionally biased region" description="Polar residues" evidence="1">
    <location>
        <begin position="522"/>
        <end position="545"/>
    </location>
</feature>
<evidence type="ECO:0000313" key="3">
    <source>
        <dbReference type="Proteomes" id="UP000585474"/>
    </source>
</evidence>
<organism evidence="2 3">
    <name type="scientific">Actinidia rufa</name>
    <dbReference type="NCBI Taxonomy" id="165716"/>
    <lineage>
        <taxon>Eukaryota</taxon>
        <taxon>Viridiplantae</taxon>
        <taxon>Streptophyta</taxon>
        <taxon>Embryophyta</taxon>
        <taxon>Tracheophyta</taxon>
        <taxon>Spermatophyta</taxon>
        <taxon>Magnoliopsida</taxon>
        <taxon>eudicotyledons</taxon>
        <taxon>Gunneridae</taxon>
        <taxon>Pentapetalae</taxon>
        <taxon>asterids</taxon>
        <taxon>Ericales</taxon>
        <taxon>Actinidiaceae</taxon>
        <taxon>Actinidia</taxon>
    </lineage>
</organism>
<dbReference type="EMBL" id="BJWL01000430">
    <property type="protein sequence ID" value="GFS43882.1"/>
    <property type="molecule type" value="Genomic_DNA"/>
</dbReference>
<feature type="compositionally biased region" description="Acidic residues" evidence="1">
    <location>
        <begin position="550"/>
        <end position="561"/>
    </location>
</feature>
<accession>A0A7J0DWD9</accession>
<evidence type="ECO:0000256" key="1">
    <source>
        <dbReference type="SAM" id="MobiDB-lite"/>
    </source>
</evidence>
<evidence type="ECO:0000313" key="2">
    <source>
        <dbReference type="EMBL" id="GFS43882.1"/>
    </source>
</evidence>
<proteinExistence type="predicted"/>
<protein>
    <submittedName>
        <fullName evidence="2">Uncharacterized protein</fullName>
    </submittedName>
</protein>
<dbReference type="PANTHER" id="PTHR35505:SF5">
    <property type="entry name" value="SUBSTRATE CARRIER FAMILY PROTEIN"/>
    <property type="match status" value="1"/>
</dbReference>
<sequence>MDSTLIHPPNTPNRQKPSDFIGENHELALNQSIQDLLHSQNRDFSALSSTFYELMQARPNPALESIWVYSASIFRQSNSLKDEISDRVSAIKALFQLISGCSASCGSSKSIVFLAPVMYEVYRVIADLKGKELGSKREKKLMREIRSFVNAILGYISVCCSANDDGDDFIRPLEDLIRVWIGDVVDETLEAKEVFTLFFPLLGDDIVGRLGVEGCGLSELAGVVIAEAFLLKLCLDFCSGDSKQEMRSWAVGSITGDPCEDAVGGHFTCNLPIVQGPMNHYASYSSAVSLLMGGWNSLEWSSEDEVSVRKVLYDAAILVDYSFLNLDKLTHLPAKSVKSFAISRLLVTYEATELFRGKGDQTKAISYINAFSGSQLPSQLIKLVANEIGADSKAGQPRGSSPKALLKWLLGLEDQGIRLLDDGIAKYKSKLAIDISEAEHEQLVYTKEGTKANADLGFYIDNKGEEEDVYGDDGRTNESVNAAFVAAAHTMASAENGGGRKRKERTGVGKKKHVKFLKYNLHDNSGSSGEKSTVRTNDGSNSGSEVENPLSDEDIDEVKEK</sequence>
<dbReference type="Proteomes" id="UP000585474">
    <property type="component" value="Unassembled WGS sequence"/>
</dbReference>